<name>A0A857J5R4_9BURK</name>
<accession>A0A857J5R4</accession>
<sequence>MMQDGSFARAVEAVAVAERRAALLLHAAGDADRRWLLARLDTPQQTRLQALLQELRQLRLARDPSLLQAVLDRPAITDSSASPPQDSRAVLQAADTATLVRLLRREPAMLLVHLLSLHPWPWRDALLAQLATCSAAGAAARAWLSRHPMPAPLPPALARSLIDTLAQAVLRIGRETELAPAPARPRRWWPAGRRSVSRREHA</sequence>
<dbReference type="Proteomes" id="UP000464787">
    <property type="component" value="Chromosome"/>
</dbReference>
<evidence type="ECO:0000313" key="1">
    <source>
        <dbReference type="EMBL" id="QHI99166.1"/>
    </source>
</evidence>
<proteinExistence type="predicted"/>
<keyword evidence="2" id="KW-1185">Reference proteome</keyword>
<dbReference type="KEGG" id="xyk:GT347_14980"/>
<dbReference type="AlphaFoldDB" id="A0A857J5R4"/>
<reference evidence="1 2" key="1">
    <citation type="submission" date="2020-01" db="EMBL/GenBank/DDBJ databases">
        <title>Genome sequencing of strain KACC 21265.</title>
        <authorList>
            <person name="Heo J."/>
            <person name="Kim S.-J."/>
            <person name="Kim J.-S."/>
            <person name="Hong S.-B."/>
            <person name="Kwon S.-W."/>
        </authorList>
    </citation>
    <scope>NUCLEOTIDE SEQUENCE [LARGE SCALE GENOMIC DNA]</scope>
    <source>
        <strain evidence="1 2">KACC 21265</strain>
    </source>
</reference>
<evidence type="ECO:0000313" key="2">
    <source>
        <dbReference type="Proteomes" id="UP000464787"/>
    </source>
</evidence>
<protein>
    <submittedName>
        <fullName evidence="1">Uncharacterized protein</fullName>
    </submittedName>
</protein>
<gene>
    <name evidence="1" type="ORF">GT347_14980</name>
</gene>
<organism evidence="1 2">
    <name type="scientific">Xylophilus rhododendri</name>
    <dbReference type="NCBI Taxonomy" id="2697032"/>
    <lineage>
        <taxon>Bacteria</taxon>
        <taxon>Pseudomonadati</taxon>
        <taxon>Pseudomonadota</taxon>
        <taxon>Betaproteobacteria</taxon>
        <taxon>Burkholderiales</taxon>
        <taxon>Xylophilus</taxon>
    </lineage>
</organism>
<dbReference type="EMBL" id="CP047650">
    <property type="protein sequence ID" value="QHI99166.1"/>
    <property type="molecule type" value="Genomic_DNA"/>
</dbReference>